<organism evidence="1 2">
    <name type="scientific">Mycolicibacterium moriokaense</name>
    <dbReference type="NCBI Taxonomy" id="39691"/>
    <lineage>
        <taxon>Bacteria</taxon>
        <taxon>Bacillati</taxon>
        <taxon>Actinomycetota</taxon>
        <taxon>Actinomycetes</taxon>
        <taxon>Mycobacteriales</taxon>
        <taxon>Mycobacteriaceae</taxon>
        <taxon>Mycolicibacterium</taxon>
    </lineage>
</organism>
<protein>
    <recommendedName>
        <fullName evidence="3">Amidohydrolase-related domain-containing protein</fullName>
    </recommendedName>
</protein>
<name>A0AAD1H6T1_9MYCO</name>
<dbReference type="AlphaFoldDB" id="A0AAD1H6T1"/>
<sequence length="77" mass="8616">MSGSCACTARERGHGFRLHCVREGCRVGESTRMPTLNDLTVPRTFSTEQRDKLCWRNAARLYAIDVDAGVRVSIDNT</sequence>
<evidence type="ECO:0000313" key="1">
    <source>
        <dbReference type="EMBL" id="BBW99576.1"/>
    </source>
</evidence>
<evidence type="ECO:0000313" key="2">
    <source>
        <dbReference type="Proteomes" id="UP000466681"/>
    </source>
</evidence>
<keyword evidence="2" id="KW-1185">Reference proteome</keyword>
<accession>A0AAD1H6T1</accession>
<dbReference type="RefSeq" id="WP_133056597.1">
    <property type="nucleotide sequence ID" value="NZ_MVIB01000043.1"/>
</dbReference>
<evidence type="ECO:0008006" key="3">
    <source>
        <dbReference type="Google" id="ProtNLM"/>
    </source>
</evidence>
<dbReference type="EMBL" id="AP022560">
    <property type="protein sequence ID" value="BBW99576.1"/>
    <property type="molecule type" value="Genomic_DNA"/>
</dbReference>
<dbReference type="KEGG" id="mmor:MMOR_05130"/>
<gene>
    <name evidence="1" type="ORF">MMOR_05130</name>
</gene>
<reference evidence="1 2" key="1">
    <citation type="journal article" date="2019" name="Emerg. Microbes Infect.">
        <title>Comprehensive subspecies identification of 175 nontuberculous mycobacteria species based on 7547 genomic profiles.</title>
        <authorList>
            <person name="Matsumoto Y."/>
            <person name="Kinjo T."/>
            <person name="Motooka D."/>
            <person name="Nabeya D."/>
            <person name="Jung N."/>
            <person name="Uechi K."/>
            <person name="Horii T."/>
            <person name="Iida T."/>
            <person name="Fujita J."/>
            <person name="Nakamura S."/>
        </authorList>
    </citation>
    <scope>NUCLEOTIDE SEQUENCE [LARGE SCALE GENOMIC DNA]</scope>
    <source>
        <strain evidence="1 2">JCM 6375</strain>
    </source>
</reference>
<dbReference type="Proteomes" id="UP000466681">
    <property type="component" value="Chromosome"/>
</dbReference>
<proteinExistence type="predicted"/>